<evidence type="ECO:0000313" key="2">
    <source>
        <dbReference type="Proteomes" id="UP001152888"/>
    </source>
</evidence>
<sequence>MLVQDEVILWAIAVDHQIFALTKLDVTGNGADDIVACSWDGQTYILDQEKNSVRFNLNEAVQAFESGYYNVSLDKPNETCLVYVTFKNKIIIFYDIPIKDLNCKKFEPNFDKLVEILIRKGDTREEAKEKIRNMDKKTKKELVEYLLYYVKP</sequence>
<keyword evidence="2" id="KW-1185">Reference proteome</keyword>
<proteinExistence type="predicted"/>
<reference evidence="1" key="1">
    <citation type="submission" date="2022-03" db="EMBL/GenBank/DDBJ databases">
        <authorList>
            <person name="Sayadi A."/>
        </authorList>
    </citation>
    <scope>NUCLEOTIDE SEQUENCE</scope>
</reference>
<dbReference type="Proteomes" id="UP001152888">
    <property type="component" value="Unassembled WGS sequence"/>
</dbReference>
<dbReference type="PANTHER" id="PTHR16317:SF1">
    <property type="entry name" value="KICSTOR COMPLEX PROTEIN ITFG2"/>
    <property type="match status" value="1"/>
</dbReference>
<name>A0A9P0PNP0_ACAOB</name>
<dbReference type="EMBL" id="CAKOFQ010007105">
    <property type="protein sequence ID" value="CAH1991109.1"/>
    <property type="molecule type" value="Genomic_DNA"/>
</dbReference>
<dbReference type="Pfam" id="PF15907">
    <property type="entry name" value="Itfg2"/>
    <property type="match status" value="1"/>
</dbReference>
<dbReference type="PANTHER" id="PTHR16317">
    <property type="entry name" value="INTEGRIN ALPHA REPEAT DOMAIN-CONTAINING"/>
    <property type="match status" value="1"/>
</dbReference>
<dbReference type="AlphaFoldDB" id="A0A9P0PNP0"/>
<evidence type="ECO:0000313" key="1">
    <source>
        <dbReference type="EMBL" id="CAH1991109.1"/>
    </source>
</evidence>
<comment type="caution">
    <text evidence="1">The sequence shown here is derived from an EMBL/GenBank/DDBJ whole genome shotgun (WGS) entry which is preliminary data.</text>
</comment>
<dbReference type="InterPro" id="IPR031793">
    <property type="entry name" value="KICSTOR_ITFG2"/>
</dbReference>
<organism evidence="1 2">
    <name type="scientific">Acanthoscelides obtectus</name>
    <name type="common">Bean weevil</name>
    <name type="synonym">Bruchus obtectus</name>
    <dbReference type="NCBI Taxonomy" id="200917"/>
    <lineage>
        <taxon>Eukaryota</taxon>
        <taxon>Metazoa</taxon>
        <taxon>Ecdysozoa</taxon>
        <taxon>Arthropoda</taxon>
        <taxon>Hexapoda</taxon>
        <taxon>Insecta</taxon>
        <taxon>Pterygota</taxon>
        <taxon>Neoptera</taxon>
        <taxon>Endopterygota</taxon>
        <taxon>Coleoptera</taxon>
        <taxon>Polyphaga</taxon>
        <taxon>Cucujiformia</taxon>
        <taxon>Chrysomeloidea</taxon>
        <taxon>Chrysomelidae</taxon>
        <taxon>Bruchinae</taxon>
        <taxon>Bruchini</taxon>
        <taxon>Acanthoscelides</taxon>
    </lineage>
</organism>
<protein>
    <submittedName>
        <fullName evidence="1">Uncharacterized protein</fullName>
    </submittedName>
</protein>
<dbReference type="OrthoDB" id="9996127at2759"/>
<dbReference type="GO" id="GO:0032006">
    <property type="term" value="P:regulation of TOR signaling"/>
    <property type="evidence" value="ECO:0007669"/>
    <property type="project" value="TreeGrafter"/>
</dbReference>
<gene>
    <name evidence="1" type="ORF">ACAOBT_LOCUS20070</name>
</gene>
<accession>A0A9P0PNP0</accession>